<sequence length="176" mass="20598">MEVKREVVAVFHCEADFLQSLDYFYCCVAERVLVDCEKQRIFATTLPIRSVWCSQCMLPEKNVSPVLYLHWKFQLKFLVDTMLEGSVIPCYAEKRCLQATKASLLAANNTQIHIYGQKFLNRDLGICRVLEPEYRVRRHINTNGPPVFARARRWNSDKLRGTKREFQHMVPKQNGE</sequence>
<organism evidence="3">
    <name type="scientific">Rodentolepis nana</name>
    <name type="common">Dwarf tapeworm</name>
    <name type="synonym">Hymenolepis nana</name>
    <dbReference type="NCBI Taxonomy" id="102285"/>
    <lineage>
        <taxon>Eukaryota</taxon>
        <taxon>Metazoa</taxon>
        <taxon>Spiralia</taxon>
        <taxon>Lophotrochozoa</taxon>
        <taxon>Platyhelminthes</taxon>
        <taxon>Cestoda</taxon>
        <taxon>Eucestoda</taxon>
        <taxon>Cyclophyllidea</taxon>
        <taxon>Hymenolepididae</taxon>
        <taxon>Rodentolepis</taxon>
    </lineage>
</organism>
<reference evidence="3" key="1">
    <citation type="submission" date="2017-02" db="UniProtKB">
        <authorList>
            <consortium name="WormBaseParasite"/>
        </authorList>
    </citation>
    <scope>IDENTIFICATION</scope>
</reference>
<evidence type="ECO:0000313" key="1">
    <source>
        <dbReference type="EMBL" id="VDO03246.1"/>
    </source>
</evidence>
<dbReference type="Proteomes" id="UP000278807">
    <property type="component" value="Unassembled WGS sequence"/>
</dbReference>
<dbReference type="WBParaSite" id="HNAJ_0000739001-mRNA-1">
    <property type="protein sequence ID" value="HNAJ_0000739001-mRNA-1"/>
    <property type="gene ID" value="HNAJ_0000739001"/>
</dbReference>
<reference evidence="1 2" key="2">
    <citation type="submission" date="2018-11" db="EMBL/GenBank/DDBJ databases">
        <authorList>
            <consortium name="Pathogen Informatics"/>
        </authorList>
    </citation>
    <scope>NUCLEOTIDE SEQUENCE [LARGE SCALE GENOMIC DNA]</scope>
</reference>
<proteinExistence type="predicted"/>
<name>A0A0R3TJU9_RODNA</name>
<keyword evidence="2" id="KW-1185">Reference proteome</keyword>
<gene>
    <name evidence="1" type="ORF">HNAJ_LOCUS7386</name>
</gene>
<evidence type="ECO:0000313" key="3">
    <source>
        <dbReference type="WBParaSite" id="HNAJ_0000739001-mRNA-1"/>
    </source>
</evidence>
<evidence type="ECO:0000313" key="2">
    <source>
        <dbReference type="Proteomes" id="UP000278807"/>
    </source>
</evidence>
<protein>
    <submittedName>
        <fullName evidence="3">60S ribosomal export protein NMD3</fullName>
    </submittedName>
</protein>
<dbReference type="AlphaFoldDB" id="A0A0R3TJU9"/>
<dbReference type="OrthoDB" id="775972at2759"/>
<dbReference type="EMBL" id="UZAE01012043">
    <property type="protein sequence ID" value="VDO03246.1"/>
    <property type="molecule type" value="Genomic_DNA"/>
</dbReference>
<accession>A0A0R3TJU9</accession>